<keyword evidence="1" id="KW-1133">Transmembrane helix</keyword>
<dbReference type="InterPro" id="IPR042855">
    <property type="entry name" value="V_SNARE_CC"/>
</dbReference>
<feature type="domain" description="V-SNARE coiled-coil homology" evidence="2">
    <location>
        <begin position="7"/>
        <end position="84"/>
    </location>
</feature>
<organism evidence="3 4">
    <name type="scientific">Nosema bombycis (strain CQ1 / CVCC 102059)</name>
    <name type="common">Microsporidian parasite</name>
    <name type="synonym">Pebrine of silkworm</name>
    <dbReference type="NCBI Taxonomy" id="578461"/>
    <lineage>
        <taxon>Eukaryota</taxon>
        <taxon>Fungi</taxon>
        <taxon>Fungi incertae sedis</taxon>
        <taxon>Microsporidia</taxon>
        <taxon>Nosematidae</taxon>
        <taxon>Nosema</taxon>
    </lineage>
</organism>
<dbReference type="Pfam" id="PF00957">
    <property type="entry name" value="Synaptobrevin"/>
    <property type="match status" value="1"/>
</dbReference>
<evidence type="ECO:0000256" key="1">
    <source>
        <dbReference type="SAM" id="Phobius"/>
    </source>
</evidence>
<accession>R0KNC0</accession>
<dbReference type="AlphaFoldDB" id="R0KNC0"/>
<gene>
    <name evidence="3" type="ORF">NBO_975gi001</name>
</gene>
<dbReference type="HOGENOM" id="CLU_184655_0_0_1"/>
<keyword evidence="1" id="KW-0472">Membrane</keyword>
<dbReference type="VEuPathDB" id="MicrosporidiaDB:NBO_975gi001"/>
<keyword evidence="4" id="KW-1185">Reference proteome</keyword>
<evidence type="ECO:0000313" key="3">
    <source>
        <dbReference type="EMBL" id="EOB11652.1"/>
    </source>
</evidence>
<dbReference type="STRING" id="578461.R0KNC0"/>
<dbReference type="Gene3D" id="1.20.5.110">
    <property type="match status" value="1"/>
</dbReference>
<protein>
    <submittedName>
        <fullName evidence="3">Synaptobrevin-related protein</fullName>
    </submittedName>
</protein>
<dbReference type="EMBL" id="KB909882">
    <property type="protein sequence ID" value="EOB11652.1"/>
    <property type="molecule type" value="Genomic_DNA"/>
</dbReference>
<evidence type="ECO:0000259" key="2">
    <source>
        <dbReference type="Pfam" id="PF00957"/>
    </source>
</evidence>
<evidence type="ECO:0000313" key="4">
    <source>
        <dbReference type="Proteomes" id="UP000016927"/>
    </source>
</evidence>
<dbReference type="OrthoDB" id="2194405at2759"/>
<dbReference type="Proteomes" id="UP000016927">
    <property type="component" value="Unassembled WGS sequence"/>
</dbReference>
<sequence>MGDEVTKKIEQEVKETQDKLKDRLKETEELGDMEKGLQKQTFGLKKTTEEHQEISRGVKWKMFFKYALWIVIGLAIIGLLFMIFIRPLFKGIVGLVG</sequence>
<keyword evidence="1" id="KW-0812">Transmembrane</keyword>
<proteinExistence type="predicted"/>
<feature type="transmembrane region" description="Helical" evidence="1">
    <location>
        <begin position="66"/>
        <end position="89"/>
    </location>
</feature>
<reference evidence="3 4" key="1">
    <citation type="journal article" date="2013" name="BMC Genomics">
        <title>Comparative genomics of parasitic silkworm microsporidia reveal an association between genome expansion and host adaptation.</title>
        <authorList>
            <person name="Pan G."/>
            <person name="Xu J."/>
            <person name="Li T."/>
            <person name="Xia Q."/>
            <person name="Liu S.L."/>
            <person name="Zhang G."/>
            <person name="Li S."/>
            <person name="Li C."/>
            <person name="Liu H."/>
            <person name="Yang L."/>
            <person name="Liu T."/>
            <person name="Zhang X."/>
            <person name="Wu Z."/>
            <person name="Fan W."/>
            <person name="Dang X."/>
            <person name="Xiang H."/>
            <person name="Tao M."/>
            <person name="Li Y."/>
            <person name="Hu J."/>
            <person name="Li Z."/>
            <person name="Lin L."/>
            <person name="Luo J."/>
            <person name="Geng L."/>
            <person name="Wang L."/>
            <person name="Long M."/>
            <person name="Wan Y."/>
            <person name="He N."/>
            <person name="Zhang Z."/>
            <person name="Lu C."/>
            <person name="Keeling P.J."/>
            <person name="Wang J."/>
            <person name="Xiang Z."/>
            <person name="Zhou Z."/>
        </authorList>
    </citation>
    <scope>NUCLEOTIDE SEQUENCE [LARGE SCALE GENOMIC DNA]</scope>
    <source>
        <strain evidence="4">CQ1 / CVCC 102059</strain>
    </source>
</reference>
<name>R0KNC0_NOSB1</name>